<evidence type="ECO:0000313" key="1">
    <source>
        <dbReference type="EMBL" id="CAB4197288.1"/>
    </source>
</evidence>
<dbReference type="GO" id="GO:0051276">
    <property type="term" value="P:chromosome organization"/>
    <property type="evidence" value="ECO:0007669"/>
    <property type="project" value="InterPro"/>
</dbReference>
<protein>
    <recommendedName>
        <fullName evidence="2">Terminase small subunit</fullName>
    </recommendedName>
</protein>
<accession>A0A6J5RUK9</accession>
<name>A0A6J5RUK9_9CAUD</name>
<evidence type="ECO:0008006" key="2">
    <source>
        <dbReference type="Google" id="ProtNLM"/>
    </source>
</evidence>
<dbReference type="EMBL" id="LR797271">
    <property type="protein sequence ID" value="CAB4197288.1"/>
    <property type="molecule type" value="Genomic_DNA"/>
</dbReference>
<reference evidence="1" key="1">
    <citation type="submission" date="2020-05" db="EMBL/GenBank/DDBJ databases">
        <authorList>
            <person name="Chiriac C."/>
            <person name="Salcher M."/>
            <person name="Ghai R."/>
            <person name="Kavagutti S V."/>
        </authorList>
    </citation>
    <scope>NUCLEOTIDE SEQUENCE</scope>
</reference>
<gene>
    <name evidence="1" type="ORF">UFOVP1309_4</name>
</gene>
<dbReference type="Gene3D" id="1.10.10.1400">
    <property type="entry name" value="Terminase, small subunit, N-terminal DNA-binding domain, HTH motif"/>
    <property type="match status" value="1"/>
</dbReference>
<organism evidence="1">
    <name type="scientific">uncultured Caudovirales phage</name>
    <dbReference type="NCBI Taxonomy" id="2100421"/>
    <lineage>
        <taxon>Viruses</taxon>
        <taxon>Duplodnaviria</taxon>
        <taxon>Heunggongvirae</taxon>
        <taxon>Uroviricota</taxon>
        <taxon>Caudoviricetes</taxon>
        <taxon>Peduoviridae</taxon>
        <taxon>Maltschvirus</taxon>
        <taxon>Maltschvirus maltsch</taxon>
    </lineage>
</organism>
<dbReference type="InterPro" id="IPR038713">
    <property type="entry name" value="Terminase_Gp1_N_sf"/>
</dbReference>
<sequence>MTKELTPKQEAFAQAVASGLTQSDAYRKAYKVSPTTKPMSVNQLASTLMGNDHISSRVKELRERGADNAVLTREAHLEELKRLKGIALELEDIKAAINAEQLRGKVMGHYIERQEVTGKDGAALIPTPIYHIVSE</sequence>
<proteinExistence type="predicted"/>